<name>A0A9W6GRR5_9HYPH</name>
<dbReference type="FunFam" id="2.40.420.20:FF:000001">
    <property type="entry name" value="Efflux RND transporter periplasmic adaptor subunit"/>
    <property type="match status" value="1"/>
</dbReference>
<comment type="caution">
    <text evidence="12">The sequence shown here is derived from an EMBL/GenBank/DDBJ whole genome shotgun (WGS) entry which is preliminary data.</text>
</comment>
<evidence type="ECO:0000256" key="3">
    <source>
        <dbReference type="ARBA" id="ARBA00022448"/>
    </source>
</evidence>
<dbReference type="InterPro" id="IPR006143">
    <property type="entry name" value="RND_pump_MFP"/>
</dbReference>
<comment type="subcellular location">
    <subcellularLocation>
        <location evidence="1">Cell membrane</location>
    </subcellularLocation>
</comment>
<dbReference type="PANTHER" id="PTHR30469">
    <property type="entry name" value="MULTIDRUG RESISTANCE PROTEIN MDTA"/>
    <property type="match status" value="1"/>
</dbReference>
<dbReference type="NCBIfam" id="TIGR01730">
    <property type="entry name" value="RND_mfp"/>
    <property type="match status" value="1"/>
</dbReference>
<evidence type="ECO:0000313" key="12">
    <source>
        <dbReference type="EMBL" id="GLI91650.1"/>
    </source>
</evidence>
<gene>
    <name evidence="12" type="ORF">LMG27198_06420</name>
</gene>
<dbReference type="InterPro" id="IPR058624">
    <property type="entry name" value="MdtA-like_HH"/>
</dbReference>
<dbReference type="Gene3D" id="2.40.50.100">
    <property type="match status" value="1"/>
</dbReference>
<keyword evidence="4" id="KW-1003">Cell membrane</keyword>
<evidence type="ECO:0000256" key="1">
    <source>
        <dbReference type="ARBA" id="ARBA00004236"/>
    </source>
</evidence>
<dbReference type="Pfam" id="PF25876">
    <property type="entry name" value="HH_MFP_RND"/>
    <property type="match status" value="1"/>
</dbReference>
<evidence type="ECO:0000259" key="9">
    <source>
        <dbReference type="Pfam" id="PF25917"/>
    </source>
</evidence>
<keyword evidence="5" id="KW-0997">Cell inner membrane</keyword>
<evidence type="ECO:0000259" key="11">
    <source>
        <dbReference type="Pfam" id="PF25967"/>
    </source>
</evidence>
<feature type="compositionally biased region" description="Basic and acidic residues" evidence="7">
    <location>
        <begin position="404"/>
        <end position="419"/>
    </location>
</feature>
<protein>
    <submittedName>
        <fullName evidence="12">Transporter</fullName>
    </submittedName>
</protein>
<dbReference type="InterPro" id="IPR058625">
    <property type="entry name" value="MdtA-like_BSH"/>
</dbReference>
<dbReference type="Gene3D" id="1.10.287.470">
    <property type="entry name" value="Helix hairpin bin"/>
    <property type="match status" value="1"/>
</dbReference>
<dbReference type="GO" id="GO:1990281">
    <property type="term" value="C:efflux pump complex"/>
    <property type="evidence" value="ECO:0007669"/>
    <property type="project" value="TreeGrafter"/>
</dbReference>
<keyword evidence="13" id="KW-1185">Reference proteome</keyword>
<evidence type="ECO:0000256" key="2">
    <source>
        <dbReference type="ARBA" id="ARBA00009477"/>
    </source>
</evidence>
<evidence type="ECO:0000313" key="13">
    <source>
        <dbReference type="Proteomes" id="UP001144323"/>
    </source>
</evidence>
<evidence type="ECO:0000256" key="6">
    <source>
        <dbReference type="ARBA" id="ARBA00023136"/>
    </source>
</evidence>
<feature type="domain" description="Multidrug resistance protein MdtA-like barrel-sandwich hybrid" evidence="9">
    <location>
        <begin position="82"/>
        <end position="225"/>
    </location>
</feature>
<keyword evidence="3" id="KW-0813">Transport</keyword>
<feature type="region of interest" description="Disordered" evidence="7">
    <location>
        <begin position="386"/>
        <end position="425"/>
    </location>
</feature>
<feature type="domain" description="Multidrug resistance protein MdtA-like C-terminal permuted SH3" evidence="11">
    <location>
        <begin position="315"/>
        <end position="375"/>
    </location>
</feature>
<proteinExistence type="inferred from homology"/>
<dbReference type="EMBL" id="BSEC01000001">
    <property type="protein sequence ID" value="GLI91650.1"/>
    <property type="molecule type" value="Genomic_DNA"/>
</dbReference>
<evidence type="ECO:0000256" key="7">
    <source>
        <dbReference type="SAM" id="MobiDB-lite"/>
    </source>
</evidence>
<evidence type="ECO:0000259" key="10">
    <source>
        <dbReference type="Pfam" id="PF25944"/>
    </source>
</evidence>
<reference evidence="12" key="1">
    <citation type="journal article" date="2023" name="Int. J. Syst. Evol. Microbiol.">
        <title>Methylocystis iwaonis sp. nov., a type II methane-oxidizing bacterium from surface soil of a rice paddy field in Japan, and emended description of the genus Methylocystis (ex Whittenbury et al. 1970) Bowman et al. 1993.</title>
        <authorList>
            <person name="Kaise H."/>
            <person name="Sawadogo J.B."/>
            <person name="Alam M.S."/>
            <person name="Ueno C."/>
            <person name="Dianou D."/>
            <person name="Shinjo R."/>
            <person name="Asakawa S."/>
        </authorList>
    </citation>
    <scope>NUCLEOTIDE SEQUENCE</scope>
    <source>
        <strain evidence="12">LMG27198</strain>
    </source>
</reference>
<evidence type="ECO:0000256" key="4">
    <source>
        <dbReference type="ARBA" id="ARBA00022475"/>
    </source>
</evidence>
<dbReference type="InterPro" id="IPR058627">
    <property type="entry name" value="MdtA-like_C"/>
</dbReference>
<sequence length="425" mass="45037">MIRANRRILMAIGALALALVVGWGWQSGFRFGGAEKPAAEGTQAGADGSRRRDETVSVATAQSRVQDVPVTIDAVGTVQALNTVTIRTQVDGRLLHLAFTEGQDVKKGDVLAEIDPALYKALYDQAVAKKAQDEANLANARVDLVRYEKLVAGKFLSAQQYTTQKAQVSQLEAQVRADQAAIDNAKTTLDYATIRSPIDGRVGIRLVDVGNILHPSDQSGIVVVTQLKPIYVVFTLPQQALPAVQKAQAAGVAKVRALAPDNATDLEVGDLSVVDNQIDPLTGTVKLKATFANLDLGLWPGQFVNVRLMLDTIKNATVVPSPAVQRGPNGAFVYVLDSDGKTQMKSVTTGRQDEHIVVITSGLEPGTTVVTSGFARLFDGAKVHVTHSEPQPPAAAGAAPAPVENKKAHGGRKERDAKGEGSPGR</sequence>
<keyword evidence="6" id="KW-0472">Membrane</keyword>
<feature type="domain" description="Multidrug resistance protein MdtA-like alpha-helical hairpin" evidence="8">
    <location>
        <begin position="123"/>
        <end position="192"/>
    </location>
</feature>
<dbReference type="Gene3D" id="2.40.420.20">
    <property type="match status" value="1"/>
</dbReference>
<dbReference type="Pfam" id="PF25944">
    <property type="entry name" value="Beta-barrel_RND"/>
    <property type="match status" value="1"/>
</dbReference>
<dbReference type="PANTHER" id="PTHR30469:SF12">
    <property type="entry name" value="MULTIDRUG RESISTANCE PROTEIN MDTA"/>
    <property type="match status" value="1"/>
</dbReference>
<comment type="similarity">
    <text evidence="2">Belongs to the membrane fusion protein (MFP) (TC 8.A.1) family.</text>
</comment>
<dbReference type="Pfam" id="PF25917">
    <property type="entry name" value="BSH_RND"/>
    <property type="match status" value="1"/>
</dbReference>
<dbReference type="GO" id="GO:0015562">
    <property type="term" value="F:efflux transmembrane transporter activity"/>
    <property type="evidence" value="ECO:0007669"/>
    <property type="project" value="TreeGrafter"/>
</dbReference>
<accession>A0A9W6GRR5</accession>
<evidence type="ECO:0000256" key="5">
    <source>
        <dbReference type="ARBA" id="ARBA00022519"/>
    </source>
</evidence>
<feature type="domain" description="Multidrug resistance protein MdtA-like beta-barrel" evidence="10">
    <location>
        <begin position="229"/>
        <end position="311"/>
    </location>
</feature>
<dbReference type="Pfam" id="PF25967">
    <property type="entry name" value="RND-MFP_C"/>
    <property type="match status" value="1"/>
</dbReference>
<evidence type="ECO:0000259" key="8">
    <source>
        <dbReference type="Pfam" id="PF25876"/>
    </source>
</evidence>
<organism evidence="12 13">
    <name type="scientific">Methylocystis echinoides</name>
    <dbReference type="NCBI Taxonomy" id="29468"/>
    <lineage>
        <taxon>Bacteria</taxon>
        <taxon>Pseudomonadati</taxon>
        <taxon>Pseudomonadota</taxon>
        <taxon>Alphaproteobacteria</taxon>
        <taxon>Hyphomicrobiales</taxon>
        <taxon>Methylocystaceae</taxon>
        <taxon>Methylocystis</taxon>
    </lineage>
</organism>
<dbReference type="AlphaFoldDB" id="A0A9W6GRR5"/>
<dbReference type="Gene3D" id="2.40.30.170">
    <property type="match status" value="1"/>
</dbReference>
<dbReference type="InterPro" id="IPR058626">
    <property type="entry name" value="MdtA-like_b-barrel"/>
</dbReference>
<dbReference type="SUPFAM" id="SSF111369">
    <property type="entry name" value="HlyD-like secretion proteins"/>
    <property type="match status" value="1"/>
</dbReference>
<dbReference type="Proteomes" id="UP001144323">
    <property type="component" value="Unassembled WGS sequence"/>
</dbReference>
<dbReference type="RefSeq" id="WP_281800397.1">
    <property type="nucleotide sequence ID" value="NZ_BSEC01000001.1"/>
</dbReference>
<dbReference type="GO" id="GO:0030313">
    <property type="term" value="C:cell envelope"/>
    <property type="evidence" value="ECO:0007669"/>
    <property type="project" value="UniProtKB-SubCell"/>
</dbReference>